<dbReference type="AlphaFoldDB" id="A0A1A0H5S4"/>
<evidence type="ECO:0000313" key="7">
    <source>
        <dbReference type="EMBL" id="OBA19257.1"/>
    </source>
</evidence>
<feature type="domain" description="MHD" evidence="6">
    <location>
        <begin position="216"/>
        <end position="516"/>
    </location>
</feature>
<comment type="caution">
    <text evidence="7">The sequence shown here is derived from an EMBL/GenBank/DDBJ whole genome shotgun (WGS) entry which is preliminary data.</text>
</comment>
<dbReference type="InterPro" id="IPR028565">
    <property type="entry name" value="MHD"/>
</dbReference>
<reference evidence="7 8" key="1">
    <citation type="submission" date="2016-05" db="EMBL/GenBank/DDBJ databases">
        <title>Comparative genomics of biotechnologically important yeasts.</title>
        <authorList>
            <consortium name="DOE Joint Genome Institute"/>
            <person name="Riley R."/>
            <person name="Haridas S."/>
            <person name="Wolfe K.H."/>
            <person name="Lopes M.R."/>
            <person name="Hittinger C.T."/>
            <person name="Goker M."/>
            <person name="Salamov A."/>
            <person name="Wisecaver J."/>
            <person name="Long T.M."/>
            <person name="Aerts A.L."/>
            <person name="Barry K."/>
            <person name="Choi C."/>
            <person name="Clum A."/>
            <person name="Coughlan A.Y."/>
            <person name="Deshpande S."/>
            <person name="Douglass A.P."/>
            <person name="Hanson S.J."/>
            <person name="Klenk H.-P."/>
            <person name="LaButti K."/>
            <person name="Lapidus A."/>
            <person name="Lindquist E."/>
            <person name="Lipzen A."/>
            <person name="Meier-kolthoff J.P."/>
            <person name="Ohm R.A."/>
            <person name="Otillar R.P."/>
            <person name="Pangilinan J."/>
            <person name="Peng Y."/>
            <person name="Rokas A."/>
            <person name="Rosa C.A."/>
            <person name="Scheuner C."/>
            <person name="Sibirny A.A."/>
            <person name="Slot J.C."/>
            <person name="Stielow J.B."/>
            <person name="Sun H."/>
            <person name="Kurtzman C.P."/>
            <person name="Blackwell M."/>
            <person name="Grigoriev I.V."/>
            <person name="Jeffries T.W."/>
        </authorList>
    </citation>
    <scope>NUCLEOTIDE SEQUENCE [LARGE SCALE GENOMIC DNA]</scope>
    <source>
        <strain evidence="7 8">NRRL YB-4993</strain>
    </source>
</reference>
<dbReference type="GO" id="GO:0006886">
    <property type="term" value="P:intracellular protein transport"/>
    <property type="evidence" value="ECO:0007669"/>
    <property type="project" value="UniProtKB-UniRule"/>
</dbReference>
<evidence type="ECO:0000259" key="6">
    <source>
        <dbReference type="PROSITE" id="PS51072"/>
    </source>
</evidence>
<dbReference type="OrthoDB" id="870at2759"/>
<evidence type="ECO:0000256" key="5">
    <source>
        <dbReference type="PIRNR" id="PIRNR005992"/>
    </source>
</evidence>
<dbReference type="PANTHER" id="PTHR10529">
    <property type="entry name" value="AP COMPLEX SUBUNIT MU"/>
    <property type="match status" value="1"/>
</dbReference>
<dbReference type="PRINTS" id="PR00314">
    <property type="entry name" value="CLATHRINADPT"/>
</dbReference>
<evidence type="ECO:0000313" key="8">
    <source>
        <dbReference type="Proteomes" id="UP000092555"/>
    </source>
</evidence>
<dbReference type="STRING" id="869754.A0A1A0H5S4"/>
<evidence type="ECO:0000256" key="3">
    <source>
        <dbReference type="ARBA" id="ARBA00022927"/>
    </source>
</evidence>
<evidence type="ECO:0000256" key="2">
    <source>
        <dbReference type="ARBA" id="ARBA00022448"/>
    </source>
</evidence>
<dbReference type="RefSeq" id="XP_018709789.1">
    <property type="nucleotide sequence ID" value="XM_018858083.1"/>
</dbReference>
<protein>
    <submittedName>
        <fullName evidence="7">Clathrin adaptor, mu subunit</fullName>
    </submittedName>
</protein>
<dbReference type="GO" id="GO:0016192">
    <property type="term" value="P:vesicle-mediated transport"/>
    <property type="evidence" value="ECO:0007669"/>
    <property type="project" value="InterPro"/>
</dbReference>
<dbReference type="Gene3D" id="2.60.40.1170">
    <property type="entry name" value="Mu homology domain, subdomain B"/>
    <property type="match status" value="2"/>
</dbReference>
<dbReference type="PIRSF" id="PIRSF005992">
    <property type="entry name" value="Clathrin_mu"/>
    <property type="match status" value="1"/>
</dbReference>
<sequence length="518" mass="57919">MFEAVYITDSKNSLAYENLVFQYVPTFLALANTLNTRFDNHESSPIQIVEVSRDYFICSKAIDRTIIYLLCLSRELADGFNPLAPFVFIDKLIETMKEYFGLPLTATKVTANNDTLSLLLHQMIADGLPHVTDFNNLKDVVLLKSILLKILHTGNQLAAAANNKSLSSLANNGIPASNTEKSPVPWRRANARYTNNEMFVDVTETVNVILGPKKAKNGLRLSLARNFDSAFYSTMSSQSGKRLVPVTGTISGQIEFLSRITGVPELQILLNSAKTYLEAPQFHRCIDLDVWRRSKSLSFIPPDGRSTLMTYQVDLDSLSKKTQLGMLGILEFDLQTELGIHKDEFELKITTLKDQAVPKIETIHVEIFAFEPLELENDNLSSSKINDIIPNGIDKMKAIRVTDGDFLYKGEGCGHWDIKNLTTGSQPSLRVAILTVNEMQDNPQELRRDELDVESEVQTHPISPLWLKVSFAYKGEVPSGLKIDSLKLISSKGMGESVKPYKGVKYITKTGDYSIRGR</sequence>
<evidence type="ECO:0000256" key="1">
    <source>
        <dbReference type="ARBA" id="ARBA00004308"/>
    </source>
</evidence>
<keyword evidence="8" id="KW-1185">Reference proteome</keyword>
<dbReference type="GO" id="GO:0012505">
    <property type="term" value="C:endomembrane system"/>
    <property type="evidence" value="ECO:0007669"/>
    <property type="project" value="UniProtKB-SubCell"/>
</dbReference>
<keyword evidence="2 5" id="KW-0813">Transport</keyword>
<dbReference type="SUPFAM" id="SSF49447">
    <property type="entry name" value="Second domain of Mu2 adaptin subunit (ap50) of ap2 adaptor"/>
    <property type="match status" value="1"/>
</dbReference>
<keyword evidence="4" id="KW-0472">Membrane</keyword>
<comment type="similarity">
    <text evidence="5">Belongs to the adaptor complexes medium subunit family.</text>
</comment>
<dbReference type="GO" id="GO:0030131">
    <property type="term" value="C:clathrin adaptor complex"/>
    <property type="evidence" value="ECO:0007669"/>
    <property type="project" value="UniProtKB-UniRule"/>
</dbReference>
<organism evidence="7 8">
    <name type="scientific">Metschnikowia bicuspidata var. bicuspidata NRRL YB-4993</name>
    <dbReference type="NCBI Taxonomy" id="869754"/>
    <lineage>
        <taxon>Eukaryota</taxon>
        <taxon>Fungi</taxon>
        <taxon>Dikarya</taxon>
        <taxon>Ascomycota</taxon>
        <taxon>Saccharomycotina</taxon>
        <taxon>Pichiomycetes</taxon>
        <taxon>Metschnikowiaceae</taxon>
        <taxon>Metschnikowia</taxon>
    </lineage>
</organism>
<dbReference type="InterPro" id="IPR036168">
    <property type="entry name" value="AP2_Mu_C_sf"/>
</dbReference>
<proteinExistence type="inferred from homology"/>
<name>A0A1A0H5S4_9ASCO</name>
<keyword evidence="3 5" id="KW-0653">Protein transport</keyword>
<accession>A0A1A0H5S4</accession>
<dbReference type="InterPro" id="IPR001392">
    <property type="entry name" value="Clathrin_mu"/>
</dbReference>
<dbReference type="SUPFAM" id="SSF64356">
    <property type="entry name" value="SNARE-like"/>
    <property type="match status" value="1"/>
</dbReference>
<dbReference type="Proteomes" id="UP000092555">
    <property type="component" value="Unassembled WGS sequence"/>
</dbReference>
<dbReference type="Pfam" id="PF00928">
    <property type="entry name" value="Adap_comp_sub"/>
    <property type="match status" value="1"/>
</dbReference>
<dbReference type="InterPro" id="IPR011012">
    <property type="entry name" value="Longin-like_dom_sf"/>
</dbReference>
<gene>
    <name evidence="7" type="ORF">METBIDRAFT_46821</name>
</gene>
<evidence type="ECO:0000256" key="4">
    <source>
        <dbReference type="ARBA" id="ARBA00023136"/>
    </source>
</evidence>
<dbReference type="CDD" id="cd09252">
    <property type="entry name" value="AP-3_Mu3_Cterm"/>
    <property type="match status" value="1"/>
</dbReference>
<dbReference type="EMBL" id="LXTC01000007">
    <property type="protein sequence ID" value="OBA19257.1"/>
    <property type="molecule type" value="Genomic_DNA"/>
</dbReference>
<dbReference type="InterPro" id="IPR050431">
    <property type="entry name" value="Adaptor_comp_med_subunit"/>
</dbReference>
<dbReference type="GeneID" id="30031059"/>
<dbReference type="Gene3D" id="3.30.450.60">
    <property type="match status" value="1"/>
</dbReference>
<comment type="subcellular location">
    <subcellularLocation>
        <location evidence="1">Endomembrane system</location>
    </subcellularLocation>
</comment>
<dbReference type="PROSITE" id="PS51072">
    <property type="entry name" value="MHD"/>
    <property type="match status" value="1"/>
</dbReference>